<keyword evidence="2" id="KW-0436">Ligase</keyword>
<organism evidence="5 6">
    <name type="scientific">Nonomuraea harbinensis</name>
    <dbReference type="NCBI Taxonomy" id="1286938"/>
    <lineage>
        <taxon>Bacteria</taxon>
        <taxon>Bacillati</taxon>
        <taxon>Actinomycetota</taxon>
        <taxon>Actinomycetes</taxon>
        <taxon>Streptosporangiales</taxon>
        <taxon>Streptosporangiaceae</taxon>
        <taxon>Nonomuraea</taxon>
    </lineage>
</organism>
<evidence type="ECO:0000313" key="6">
    <source>
        <dbReference type="Proteomes" id="UP001596096"/>
    </source>
</evidence>
<feature type="domain" description="AMP-dependent synthetase/ligase" evidence="3">
    <location>
        <begin position="16"/>
        <end position="367"/>
    </location>
</feature>
<sequence>MSSATHSTTAPTGFYEIAAADPGRPAIIDPDGSTITCGDLLARVNRVSRALRSHGLSAGDSVAVAVHNGHEYLELMLATGQVGMFLVPVNWRLTPAEMLYIIEDSGARVVVADVEQARTLPEESLPEHRFVIGGQAAGWRPYPELGEGEPSDAPPDRRFGGTMGYTSGTTGNPKGVRSLLYPDSEPEPVISALYGGLAARYEVTLDKGVHLVCSPIYHAAPTGHAYAFLQLGHTVVIQGKFDAEGVLEAIERHRVTSVHMVPTHFNRMLRLPEEVRARYDLSSLEAVIHAGAPCPVPIKQRMLDWLGPVVWEYLASTEGGVSLVSPREWLRKPGTVGRPTPNTIVKILGEDGEEVPAGTAGTIYFGIPGREALFEYNNDPAKTAASRKGGLATVGDYGYFDEDGYVFLLDRRTDLIISGGVNIYPAEIEQALITHSAVADVAVIGVPDPDWGQNVLAVVQPAEDAVPGDELAAALRAHCAERLASFKIPRRFEFRADFPRTETGKLQRRKLRDHYAGEGEKP</sequence>
<dbReference type="Pfam" id="PF13193">
    <property type="entry name" value="AMP-binding_C"/>
    <property type="match status" value="1"/>
</dbReference>
<dbReference type="PANTHER" id="PTHR43201">
    <property type="entry name" value="ACYL-COA SYNTHETASE"/>
    <property type="match status" value="1"/>
</dbReference>
<dbReference type="PROSITE" id="PS00455">
    <property type="entry name" value="AMP_BINDING"/>
    <property type="match status" value="1"/>
</dbReference>
<comment type="caution">
    <text evidence="5">The sequence shown here is derived from an EMBL/GenBank/DDBJ whole genome shotgun (WGS) entry which is preliminary data.</text>
</comment>
<dbReference type="InterPro" id="IPR000873">
    <property type="entry name" value="AMP-dep_synth/lig_dom"/>
</dbReference>
<dbReference type="InterPro" id="IPR020845">
    <property type="entry name" value="AMP-binding_CS"/>
</dbReference>
<dbReference type="PANTHER" id="PTHR43201:SF5">
    <property type="entry name" value="MEDIUM-CHAIN ACYL-COA LIGASE ACSF2, MITOCHONDRIAL"/>
    <property type="match status" value="1"/>
</dbReference>
<name>A0ABW1C1R5_9ACTN</name>
<proteinExistence type="inferred from homology"/>
<keyword evidence="6" id="KW-1185">Reference proteome</keyword>
<feature type="domain" description="AMP-binding enzyme C-terminal" evidence="4">
    <location>
        <begin position="427"/>
        <end position="505"/>
    </location>
</feature>
<evidence type="ECO:0000313" key="5">
    <source>
        <dbReference type="EMBL" id="MFC5819044.1"/>
    </source>
</evidence>
<dbReference type="EMBL" id="JBHSNW010000016">
    <property type="protein sequence ID" value="MFC5819044.1"/>
    <property type="molecule type" value="Genomic_DNA"/>
</dbReference>
<accession>A0ABW1C1R5</accession>
<dbReference type="Proteomes" id="UP001596096">
    <property type="component" value="Unassembled WGS sequence"/>
</dbReference>
<evidence type="ECO:0000259" key="3">
    <source>
        <dbReference type="Pfam" id="PF00501"/>
    </source>
</evidence>
<dbReference type="InterPro" id="IPR025110">
    <property type="entry name" value="AMP-bd_C"/>
</dbReference>
<dbReference type="Pfam" id="PF00501">
    <property type="entry name" value="AMP-binding"/>
    <property type="match status" value="1"/>
</dbReference>
<protein>
    <submittedName>
        <fullName evidence="5">AMP-binding protein</fullName>
    </submittedName>
</protein>
<evidence type="ECO:0000256" key="1">
    <source>
        <dbReference type="ARBA" id="ARBA00006432"/>
    </source>
</evidence>
<comment type="similarity">
    <text evidence="1">Belongs to the ATP-dependent AMP-binding enzyme family.</text>
</comment>
<dbReference type="RefSeq" id="WP_219549559.1">
    <property type="nucleotide sequence ID" value="NZ_JAHKRN010000048.1"/>
</dbReference>
<reference evidence="6" key="1">
    <citation type="journal article" date="2019" name="Int. J. Syst. Evol. Microbiol.">
        <title>The Global Catalogue of Microorganisms (GCM) 10K type strain sequencing project: providing services to taxonomists for standard genome sequencing and annotation.</title>
        <authorList>
            <consortium name="The Broad Institute Genomics Platform"/>
            <consortium name="The Broad Institute Genome Sequencing Center for Infectious Disease"/>
            <person name="Wu L."/>
            <person name="Ma J."/>
        </authorList>
    </citation>
    <scope>NUCLEOTIDE SEQUENCE [LARGE SCALE GENOMIC DNA]</scope>
    <source>
        <strain evidence="6">CGMCC 4.7106</strain>
    </source>
</reference>
<evidence type="ECO:0000256" key="2">
    <source>
        <dbReference type="ARBA" id="ARBA00022598"/>
    </source>
</evidence>
<gene>
    <name evidence="5" type="ORF">ACFPUY_28445</name>
</gene>
<evidence type="ECO:0000259" key="4">
    <source>
        <dbReference type="Pfam" id="PF13193"/>
    </source>
</evidence>